<dbReference type="InterPro" id="IPR014917">
    <property type="entry name" value="DUF1800"/>
</dbReference>
<gene>
    <name evidence="2" type="ORF">QLQ16_15370</name>
</gene>
<accession>A0ABT6XBD6</accession>
<dbReference type="EMBL" id="JASGBH010000016">
    <property type="protein sequence ID" value="MDI9235217.1"/>
    <property type="molecule type" value="Genomic_DNA"/>
</dbReference>
<feature type="signal peptide" evidence="1">
    <location>
        <begin position="1"/>
        <end position="28"/>
    </location>
</feature>
<proteinExistence type="predicted"/>
<evidence type="ECO:0000313" key="2">
    <source>
        <dbReference type="EMBL" id="MDI9235217.1"/>
    </source>
</evidence>
<keyword evidence="1" id="KW-0732">Signal</keyword>
<evidence type="ECO:0000256" key="1">
    <source>
        <dbReference type="SAM" id="SignalP"/>
    </source>
</evidence>
<reference evidence="2" key="1">
    <citation type="submission" date="2023-05" db="EMBL/GenBank/DDBJ databases">
        <title>Limnohabitans sp. strain HM2-2 Genome sequencing and assembly.</title>
        <authorList>
            <person name="Jung Y."/>
        </authorList>
    </citation>
    <scope>NUCLEOTIDE SEQUENCE</scope>
    <source>
        <strain evidence="2">HM2-2</strain>
    </source>
</reference>
<dbReference type="PROSITE" id="PS51257">
    <property type="entry name" value="PROKAR_LIPOPROTEIN"/>
    <property type="match status" value="1"/>
</dbReference>
<organism evidence="2 3">
    <name type="scientific">Limnohabitans lacus</name>
    <dbReference type="NCBI Taxonomy" id="3045173"/>
    <lineage>
        <taxon>Bacteria</taxon>
        <taxon>Pseudomonadati</taxon>
        <taxon>Pseudomonadota</taxon>
        <taxon>Betaproteobacteria</taxon>
        <taxon>Burkholderiales</taxon>
        <taxon>Comamonadaceae</taxon>
        <taxon>Limnohabitans</taxon>
    </lineage>
</organism>
<comment type="caution">
    <text evidence="2">The sequence shown here is derived from an EMBL/GenBank/DDBJ whole genome shotgun (WGS) entry which is preliminary data.</text>
</comment>
<feature type="chain" id="PRO_5046118290" evidence="1">
    <location>
        <begin position="29"/>
        <end position="574"/>
    </location>
</feature>
<keyword evidence="3" id="KW-1185">Reference proteome</keyword>
<dbReference type="RefSeq" id="WP_283225548.1">
    <property type="nucleotide sequence ID" value="NZ_JASGBH010000016.1"/>
</dbReference>
<sequence>MSERRMDSWNRCKAVLLVLACALLTACGGGGGTEGRAAADTDDGTVAGLLAAPITEAQAVRFLWKSSFGPTTESIERLRQLGYARFVDEQLAMPAGVYNTYMLDYLSLLAPNRFDRICNSYPKENFNICLDWIINDIRAPSIIFLKSAVHDADQLRLRVAFALSQILVVSMNTSERTSHGMRSYQQMLRQNALANYRDILVKVTKHPYMGAWLDMGGNDKARPNENFARELLQLFSVGPFLLNQDGTYALNAQGRRVETYTQANIESFAKALTGWVFPGAGYLSPDYSTESMVAAESRHDQTAKTLLNGQVIPAGTGTEQDLQAVISNVFNHPNTGPFVVKQLIQFLVTSNPSPAYVARVVRVFNNNGQGVRGDMRAVVRAILLDSEALSPPDNAGRLLEPVLTMTGLVRAIGGTTDGAYLDQAAAAMQQRPFAAPSVFNFYPPDFALPLTGSKLMAPQFAILTKVTLMNRLSYAEELLFSNRIAPEFKIPNGIATGTSIRWPHVWIQMAAGEIAPLVDLLNVRLTGGALSVTQVNYITERVQALPSATEAQRFLRLRLATFLVYSSPQFMTHR</sequence>
<dbReference type="Proteomes" id="UP001431902">
    <property type="component" value="Unassembled WGS sequence"/>
</dbReference>
<dbReference type="Pfam" id="PF08811">
    <property type="entry name" value="DUF1800"/>
    <property type="match status" value="1"/>
</dbReference>
<protein>
    <submittedName>
        <fullName evidence="2">DUF1800 domain-containing protein</fullName>
    </submittedName>
</protein>
<evidence type="ECO:0000313" key="3">
    <source>
        <dbReference type="Proteomes" id="UP001431902"/>
    </source>
</evidence>
<name>A0ABT6XBD6_9BURK</name>